<feature type="domain" description="Protein kinase" evidence="11">
    <location>
        <begin position="112"/>
        <end position="340"/>
    </location>
</feature>
<evidence type="ECO:0000259" key="11">
    <source>
        <dbReference type="PROSITE" id="PS50011"/>
    </source>
</evidence>
<dbReference type="AlphaFoldDB" id="A0A6N2L0V8"/>
<dbReference type="GO" id="GO:0004709">
    <property type="term" value="F:MAP kinase kinase kinase activity"/>
    <property type="evidence" value="ECO:0007669"/>
    <property type="project" value="UniProtKB-EC"/>
</dbReference>
<keyword evidence="5 10" id="KW-0547">Nucleotide-binding</keyword>
<evidence type="ECO:0000256" key="7">
    <source>
        <dbReference type="ARBA" id="ARBA00022840"/>
    </source>
</evidence>
<dbReference type="PROSITE" id="PS50011">
    <property type="entry name" value="PROTEIN_KINASE_DOM"/>
    <property type="match status" value="1"/>
</dbReference>
<keyword evidence="6" id="KW-0418">Kinase</keyword>
<dbReference type="Gene3D" id="3.30.200.20">
    <property type="entry name" value="Phosphorylase Kinase, domain 1"/>
    <property type="match status" value="1"/>
</dbReference>
<evidence type="ECO:0000256" key="2">
    <source>
        <dbReference type="ARBA" id="ARBA00012406"/>
    </source>
</evidence>
<evidence type="ECO:0000256" key="5">
    <source>
        <dbReference type="ARBA" id="ARBA00022741"/>
    </source>
</evidence>
<dbReference type="Proteomes" id="UP001151529">
    <property type="component" value="Chromosome 17"/>
</dbReference>
<comment type="catalytic activity">
    <reaction evidence="8">
        <text>L-threonyl-[protein] + ATP = O-phospho-L-threonyl-[protein] + ADP + H(+)</text>
        <dbReference type="Rhea" id="RHEA:46608"/>
        <dbReference type="Rhea" id="RHEA-COMP:11060"/>
        <dbReference type="Rhea" id="RHEA-COMP:11605"/>
        <dbReference type="ChEBI" id="CHEBI:15378"/>
        <dbReference type="ChEBI" id="CHEBI:30013"/>
        <dbReference type="ChEBI" id="CHEBI:30616"/>
        <dbReference type="ChEBI" id="CHEBI:61977"/>
        <dbReference type="ChEBI" id="CHEBI:456216"/>
        <dbReference type="EC" id="2.7.11.25"/>
    </reaction>
</comment>
<dbReference type="OrthoDB" id="842188at2759"/>
<dbReference type="InterPro" id="IPR050538">
    <property type="entry name" value="MAP_kinase_kinase_kinase"/>
</dbReference>
<gene>
    <name evidence="12" type="ORF">OIU85_007042</name>
    <name evidence="13" type="ORF">SVIM_LOCUS165901</name>
</gene>
<dbReference type="SUPFAM" id="SSF56112">
    <property type="entry name" value="Protein kinase-like (PK-like)"/>
    <property type="match status" value="1"/>
</dbReference>
<reference evidence="13" key="1">
    <citation type="submission" date="2019-03" db="EMBL/GenBank/DDBJ databases">
        <authorList>
            <person name="Mank J."/>
            <person name="Almeida P."/>
        </authorList>
    </citation>
    <scope>NUCLEOTIDE SEQUENCE</scope>
    <source>
        <strain evidence="13">78183</strain>
    </source>
</reference>
<evidence type="ECO:0000256" key="3">
    <source>
        <dbReference type="ARBA" id="ARBA00022527"/>
    </source>
</evidence>
<evidence type="ECO:0000256" key="6">
    <source>
        <dbReference type="ARBA" id="ARBA00022777"/>
    </source>
</evidence>
<dbReference type="GO" id="GO:0005737">
    <property type="term" value="C:cytoplasm"/>
    <property type="evidence" value="ECO:0007669"/>
    <property type="project" value="TreeGrafter"/>
</dbReference>
<accession>A0A6N2L0V8</accession>
<evidence type="ECO:0000313" key="12">
    <source>
        <dbReference type="EMBL" id="KAJ6683316.1"/>
    </source>
</evidence>
<name>A0A6N2L0V8_SALVM</name>
<reference evidence="12" key="2">
    <citation type="submission" date="2022-11" db="EMBL/GenBank/DDBJ databases">
        <authorList>
            <person name="Hyden B.L."/>
            <person name="Feng K."/>
            <person name="Yates T."/>
            <person name="Jawdy S."/>
            <person name="Smart L.B."/>
            <person name="Muchero W."/>
        </authorList>
    </citation>
    <scope>NUCLEOTIDE SEQUENCE</scope>
    <source>
        <tissue evidence="12">Shoot tip</tissue>
    </source>
</reference>
<comment type="similarity">
    <text evidence="1">Belongs to the protein kinase superfamily. STE Ser/Thr protein kinase family. MAP kinase kinase kinase subfamily.</text>
</comment>
<evidence type="ECO:0000313" key="14">
    <source>
        <dbReference type="Proteomes" id="UP001151529"/>
    </source>
</evidence>
<dbReference type="PANTHER" id="PTHR48016">
    <property type="entry name" value="MAP KINASE KINASE KINASE SSK2-RELATED-RELATED"/>
    <property type="match status" value="1"/>
</dbReference>
<dbReference type="GO" id="GO:0005524">
    <property type="term" value="F:ATP binding"/>
    <property type="evidence" value="ECO:0007669"/>
    <property type="project" value="UniProtKB-UniRule"/>
</dbReference>
<protein>
    <recommendedName>
        <fullName evidence="2">mitogen-activated protein kinase kinase kinase</fullName>
        <ecNumber evidence="2">2.7.11.25</ecNumber>
    </recommendedName>
</protein>
<feature type="binding site" evidence="10">
    <location>
        <position position="140"/>
    </location>
    <ligand>
        <name>ATP</name>
        <dbReference type="ChEBI" id="CHEBI:30616"/>
    </ligand>
</feature>
<dbReference type="EMBL" id="JAPFFL010000013">
    <property type="protein sequence ID" value="KAJ6683316.1"/>
    <property type="molecule type" value="Genomic_DNA"/>
</dbReference>
<keyword evidence="14" id="KW-1185">Reference proteome</keyword>
<dbReference type="Pfam" id="PF00069">
    <property type="entry name" value="Pkinase"/>
    <property type="match status" value="1"/>
</dbReference>
<dbReference type="InterPro" id="IPR017441">
    <property type="entry name" value="Protein_kinase_ATP_BS"/>
</dbReference>
<keyword evidence="7 10" id="KW-0067">ATP-binding</keyword>
<proteinExistence type="inferred from homology"/>
<dbReference type="InterPro" id="IPR011009">
    <property type="entry name" value="Kinase-like_dom_sf"/>
</dbReference>
<keyword evidence="4" id="KW-0808">Transferase</keyword>
<evidence type="ECO:0000256" key="4">
    <source>
        <dbReference type="ARBA" id="ARBA00022679"/>
    </source>
</evidence>
<evidence type="ECO:0000256" key="1">
    <source>
        <dbReference type="ARBA" id="ARBA00006529"/>
    </source>
</evidence>
<dbReference type="EC" id="2.7.11.25" evidence="2"/>
<reference evidence="12" key="3">
    <citation type="journal article" date="2023" name="Int. J. Mol. Sci.">
        <title>De Novo Assembly and Annotation of 11 Diverse Shrub Willow (Salix) Genomes Reveals Novel Gene Organization in Sex-Linked Regions.</title>
        <authorList>
            <person name="Hyden B."/>
            <person name="Feng K."/>
            <person name="Yates T.B."/>
            <person name="Jawdy S."/>
            <person name="Cereghino C."/>
            <person name="Smart L.B."/>
            <person name="Muchero W."/>
        </authorList>
    </citation>
    <scope>NUCLEOTIDE SEQUENCE [LARGE SCALE GENOMIC DNA]</scope>
    <source>
        <tissue evidence="12">Shoot tip</tissue>
    </source>
</reference>
<comment type="catalytic activity">
    <reaction evidence="9">
        <text>L-seryl-[protein] + ATP = O-phospho-L-seryl-[protein] + ADP + H(+)</text>
        <dbReference type="Rhea" id="RHEA:17989"/>
        <dbReference type="Rhea" id="RHEA-COMP:9863"/>
        <dbReference type="Rhea" id="RHEA-COMP:11604"/>
        <dbReference type="ChEBI" id="CHEBI:15378"/>
        <dbReference type="ChEBI" id="CHEBI:29999"/>
        <dbReference type="ChEBI" id="CHEBI:30616"/>
        <dbReference type="ChEBI" id="CHEBI:83421"/>
        <dbReference type="ChEBI" id="CHEBI:456216"/>
        <dbReference type="EC" id="2.7.11.25"/>
    </reaction>
</comment>
<keyword evidence="3" id="KW-0723">Serine/threonine-protein kinase</keyword>
<sequence>MPSSSTQAACSSSSSFSDYAEAFAQYVRRLVQTLRSVVEAAALSAAEYCARLLIGQVLRLTEHTARTILRMLGRRPIQNEEIAVPFPHVAAVFSSPKYRDSQVQFLEEITNWERGNLIGKGSFASVYRGSNDDGFFFAAKGVSLSEHKQLRYLENEIAILEPLDHENIVQYYGTLNDGKMLYIFLELVSHGTLEQAYMNCRFTESQVSDYTRQILQGLKYLHSCNVVHGDLNCANILVTESGRIKLADFGLSKRMEDHSYGFPSDICSLGCTVLEMSTRKYPQSNTKKVFSVELAIRSGRGIIVPRNLPCNLRDFINQCLQPDPNQRPTAAELLAHHPFVNVSSFHADS</sequence>
<dbReference type="PROSITE" id="PS00107">
    <property type="entry name" value="PROTEIN_KINASE_ATP"/>
    <property type="match status" value="1"/>
</dbReference>
<evidence type="ECO:0000256" key="10">
    <source>
        <dbReference type="PROSITE-ProRule" id="PRU10141"/>
    </source>
</evidence>
<organism evidence="13">
    <name type="scientific">Salix viminalis</name>
    <name type="common">Common osier</name>
    <name type="synonym">Basket willow</name>
    <dbReference type="NCBI Taxonomy" id="40686"/>
    <lineage>
        <taxon>Eukaryota</taxon>
        <taxon>Viridiplantae</taxon>
        <taxon>Streptophyta</taxon>
        <taxon>Embryophyta</taxon>
        <taxon>Tracheophyta</taxon>
        <taxon>Spermatophyta</taxon>
        <taxon>Magnoliopsida</taxon>
        <taxon>eudicotyledons</taxon>
        <taxon>Gunneridae</taxon>
        <taxon>Pentapetalae</taxon>
        <taxon>rosids</taxon>
        <taxon>fabids</taxon>
        <taxon>Malpighiales</taxon>
        <taxon>Salicaceae</taxon>
        <taxon>Saliceae</taxon>
        <taxon>Salix</taxon>
    </lineage>
</organism>
<dbReference type="PANTHER" id="PTHR48016:SF29">
    <property type="entry name" value="MITOGEN-ACTIVATED PROTEIN KINASE KINASE KINASE 1-RELATED"/>
    <property type="match status" value="1"/>
</dbReference>
<dbReference type="Gene3D" id="1.10.510.10">
    <property type="entry name" value="Transferase(Phosphotransferase) domain 1"/>
    <property type="match status" value="1"/>
</dbReference>
<evidence type="ECO:0000256" key="9">
    <source>
        <dbReference type="ARBA" id="ARBA00048329"/>
    </source>
</evidence>
<dbReference type="CDD" id="cd06606">
    <property type="entry name" value="STKc_MAPKKK"/>
    <property type="match status" value="1"/>
</dbReference>
<evidence type="ECO:0000256" key="8">
    <source>
        <dbReference type="ARBA" id="ARBA00047559"/>
    </source>
</evidence>
<dbReference type="InterPro" id="IPR000719">
    <property type="entry name" value="Prot_kinase_dom"/>
</dbReference>
<dbReference type="EMBL" id="CAADRP010001013">
    <property type="protein sequence ID" value="VFU34533.1"/>
    <property type="molecule type" value="Genomic_DNA"/>
</dbReference>
<evidence type="ECO:0000313" key="13">
    <source>
        <dbReference type="EMBL" id="VFU34533.1"/>
    </source>
</evidence>